<comment type="cofactor">
    <cofactor evidence="8">
        <name>Zn(2+)</name>
        <dbReference type="ChEBI" id="CHEBI:29105"/>
    </cofactor>
    <text evidence="8">Binds 1 zinc ion per subunit.</text>
</comment>
<dbReference type="EMBL" id="SHAG01000009">
    <property type="protein sequence ID" value="RZO76670.1"/>
    <property type="molecule type" value="Genomic_DNA"/>
</dbReference>
<gene>
    <name evidence="10" type="ORF">EVA68_03770</name>
</gene>
<dbReference type="SUPFAM" id="SSF48452">
    <property type="entry name" value="TPR-like"/>
    <property type="match status" value="1"/>
</dbReference>
<dbReference type="Gene3D" id="3.30.2010.10">
    <property type="entry name" value="Metalloproteases ('zincins'), catalytic domain"/>
    <property type="match status" value="1"/>
</dbReference>
<evidence type="ECO:0000256" key="8">
    <source>
        <dbReference type="HAMAP-Rule" id="MF_00997"/>
    </source>
</evidence>
<dbReference type="InterPro" id="IPR001915">
    <property type="entry name" value="Peptidase_M48"/>
</dbReference>
<keyword evidence="3 8" id="KW-0732">Signal</keyword>
<keyword evidence="5 8" id="KW-0378">Hydrolase</keyword>
<dbReference type="GO" id="GO:0008270">
    <property type="term" value="F:zinc ion binding"/>
    <property type="evidence" value="ECO:0007669"/>
    <property type="project" value="UniProtKB-UniRule"/>
</dbReference>
<comment type="subcellular location">
    <subcellularLocation>
        <location evidence="8">Periplasm</location>
    </subcellularLocation>
</comment>
<dbReference type="InterPro" id="IPR051156">
    <property type="entry name" value="Mito/Outer_Membr_Metalloprot"/>
</dbReference>
<keyword evidence="6 8" id="KW-0862">Zinc</keyword>
<dbReference type="GO" id="GO:0051603">
    <property type="term" value="P:proteolysis involved in protein catabolic process"/>
    <property type="evidence" value="ECO:0007669"/>
    <property type="project" value="TreeGrafter"/>
</dbReference>
<feature type="binding site" evidence="8">
    <location>
        <position position="183"/>
    </location>
    <ligand>
        <name>Zn(2+)</name>
        <dbReference type="ChEBI" id="CHEBI:29105"/>
        <note>catalytic</note>
    </ligand>
</feature>
<dbReference type="PANTHER" id="PTHR22726:SF1">
    <property type="entry name" value="METALLOENDOPEPTIDASE OMA1, MITOCHONDRIAL"/>
    <property type="match status" value="1"/>
</dbReference>
<keyword evidence="2 8" id="KW-0479">Metal-binding</keyword>
<evidence type="ECO:0000256" key="1">
    <source>
        <dbReference type="ARBA" id="ARBA00022670"/>
    </source>
</evidence>
<feature type="active site" evidence="8">
    <location>
        <position position="118"/>
    </location>
</feature>
<evidence type="ECO:0000256" key="6">
    <source>
        <dbReference type="ARBA" id="ARBA00022833"/>
    </source>
</evidence>
<dbReference type="GO" id="GO:0004222">
    <property type="term" value="F:metalloendopeptidase activity"/>
    <property type="evidence" value="ECO:0007669"/>
    <property type="project" value="InterPro"/>
</dbReference>
<evidence type="ECO:0000256" key="2">
    <source>
        <dbReference type="ARBA" id="ARBA00022723"/>
    </source>
</evidence>
<evidence type="ECO:0000256" key="5">
    <source>
        <dbReference type="ARBA" id="ARBA00022801"/>
    </source>
</evidence>
<dbReference type="InterPro" id="IPR030873">
    <property type="entry name" value="Protease_BepA"/>
</dbReference>
<comment type="function">
    <text evidence="8">Functions as both a chaperone and a metalloprotease. Maintains the integrity of the outer membrane by promoting either the assembly or the elimination of outer membrane proteins, depending on their folding state.</text>
</comment>
<evidence type="ECO:0000313" key="11">
    <source>
        <dbReference type="Proteomes" id="UP000316199"/>
    </source>
</evidence>
<comment type="caution">
    <text evidence="10">The sequence shown here is derived from an EMBL/GenBank/DDBJ whole genome shotgun (WGS) entry which is preliminary data.</text>
</comment>
<evidence type="ECO:0000313" key="10">
    <source>
        <dbReference type="EMBL" id="RZO76670.1"/>
    </source>
</evidence>
<dbReference type="Proteomes" id="UP000316199">
    <property type="component" value="Unassembled WGS sequence"/>
</dbReference>
<dbReference type="CDD" id="cd07324">
    <property type="entry name" value="M48C_Oma1-like"/>
    <property type="match status" value="1"/>
</dbReference>
<comment type="similarity">
    <text evidence="8">Belongs to the peptidase M48 family. BepA subfamily.</text>
</comment>
<keyword evidence="7 8" id="KW-0482">Metalloprotease</keyword>
<dbReference type="PANTHER" id="PTHR22726">
    <property type="entry name" value="METALLOENDOPEPTIDASE OMA1"/>
    <property type="match status" value="1"/>
</dbReference>
<dbReference type="EC" id="3.4.-.-" evidence="8"/>
<feature type="binding site" evidence="8">
    <location>
        <position position="117"/>
    </location>
    <ligand>
        <name>Zn(2+)</name>
        <dbReference type="ChEBI" id="CHEBI:29105"/>
        <note>catalytic</note>
    </ligand>
</feature>
<dbReference type="GO" id="GO:0016020">
    <property type="term" value="C:membrane"/>
    <property type="evidence" value="ECO:0007669"/>
    <property type="project" value="InterPro"/>
</dbReference>
<feature type="binding site" evidence="8">
    <location>
        <position position="121"/>
    </location>
    <ligand>
        <name>Zn(2+)</name>
        <dbReference type="ChEBI" id="CHEBI:29105"/>
        <note>catalytic</note>
    </ligand>
</feature>
<dbReference type="GO" id="GO:0042597">
    <property type="term" value="C:periplasmic space"/>
    <property type="evidence" value="ECO:0007669"/>
    <property type="project" value="UniProtKB-SubCell"/>
</dbReference>
<reference evidence="10 11" key="1">
    <citation type="submission" date="2019-02" db="EMBL/GenBank/DDBJ databases">
        <title>Prokaryotic population dynamics and viral predation in marine succession experiment using metagenomics: the confinement effect.</title>
        <authorList>
            <person name="Haro-Moreno J.M."/>
            <person name="Rodriguez-Valera F."/>
            <person name="Lopez-Perez M."/>
        </authorList>
    </citation>
    <scope>NUCLEOTIDE SEQUENCE [LARGE SCALE GENOMIC DNA]</scope>
    <source>
        <strain evidence="10">MED-G157</strain>
    </source>
</reference>
<dbReference type="HAMAP" id="MF_00997">
    <property type="entry name" value="Protease_BepA"/>
    <property type="match status" value="1"/>
</dbReference>
<evidence type="ECO:0000256" key="7">
    <source>
        <dbReference type="ARBA" id="ARBA00023049"/>
    </source>
</evidence>
<dbReference type="InterPro" id="IPR011990">
    <property type="entry name" value="TPR-like_helical_dom_sf"/>
</dbReference>
<evidence type="ECO:0000256" key="4">
    <source>
        <dbReference type="ARBA" id="ARBA00022764"/>
    </source>
</evidence>
<evidence type="ECO:0000256" key="3">
    <source>
        <dbReference type="ARBA" id="ARBA00022729"/>
    </source>
</evidence>
<keyword evidence="4 8" id="KW-0574">Periplasm</keyword>
<protein>
    <recommendedName>
        <fullName evidence="8">Putative beta-barrel assembly-enhancing protease</fullName>
        <ecNumber evidence="8">3.4.-.-</ecNumber>
    </recommendedName>
</protein>
<name>A0A520S2G6_9GAMM</name>
<feature type="domain" description="Peptidase M48" evidence="9">
    <location>
        <begin position="54"/>
        <end position="239"/>
    </location>
</feature>
<dbReference type="Pfam" id="PF01435">
    <property type="entry name" value="Peptidase_M48"/>
    <property type="match status" value="1"/>
</dbReference>
<proteinExistence type="inferred from homology"/>
<feature type="active site" description="Proton donor" evidence="8">
    <location>
        <position position="187"/>
    </location>
</feature>
<keyword evidence="1 8" id="KW-0645">Protease</keyword>
<dbReference type="AlphaFoldDB" id="A0A520S2G6"/>
<evidence type="ECO:0000259" key="9">
    <source>
        <dbReference type="Pfam" id="PF01435"/>
    </source>
</evidence>
<organism evidence="10 11">
    <name type="scientific">OM182 bacterium</name>
    <dbReference type="NCBI Taxonomy" id="2510334"/>
    <lineage>
        <taxon>Bacteria</taxon>
        <taxon>Pseudomonadati</taxon>
        <taxon>Pseudomonadota</taxon>
        <taxon>Gammaproteobacteria</taxon>
        <taxon>OMG group</taxon>
        <taxon>OM182 clade</taxon>
    </lineage>
</organism>
<dbReference type="Gene3D" id="1.25.40.10">
    <property type="entry name" value="Tetratricopeptide repeat domain"/>
    <property type="match status" value="1"/>
</dbReference>
<sequence>MSISSLNYADNQNLPSLGDPLSAVVSSAQERKLGQSFLRTLRNRAPILDDPIIQDYLEHLTYKLISNSQLEDRKLDLVIIDSPSLNAFAVPGGIIGINDGLFKYSETEQELAAILAHEIAHLSQRHYARGLEAQQKSTMLTMAGILTSVLVMTTVGGEAGAAMLNTVQGVSVSNQLRHSRAREAEADRIGINTLIESKMNPRAMAYMFEQLEKTARYTSDTSPGFLRTHPVTQERIADAYNQTINYPSKDYPLNIDFQLVKAHATAISGKSPSELMPGFLAGIRNPVMAIKHANIYGLVLALTEEGKFQEASDNLAILLKIYPNKIPIKIAEANISIMLQRYEIAEALLYDALAINPGNYPLTMALAHVLMTTSPEESQELLTDLTTKRKRDAYLWYHLAEAAGLAKDIPAVHWSRAEYFVLTGDLEQAIRQLSYTIPLVENNFQQESKVKTRIKEIETLKNVDR</sequence>
<accession>A0A520S2G6</accession>